<name>A0ABN8IU47_9NEOP</name>
<dbReference type="Proteomes" id="UP000837857">
    <property type="component" value="Chromosome 3"/>
</dbReference>
<comment type="catalytic activity">
    <reaction evidence="7">
        <text>N(6)-methyl-AMP + H2O + H(+) = IMP + methylamine</text>
        <dbReference type="Rhea" id="RHEA:16001"/>
        <dbReference type="ChEBI" id="CHEBI:15377"/>
        <dbReference type="ChEBI" id="CHEBI:15378"/>
        <dbReference type="ChEBI" id="CHEBI:58053"/>
        <dbReference type="ChEBI" id="CHEBI:59338"/>
        <dbReference type="ChEBI" id="CHEBI:144842"/>
    </reaction>
    <physiologicalReaction direction="left-to-right" evidence="7">
        <dbReference type="Rhea" id="RHEA:16002"/>
    </physiologicalReaction>
</comment>
<feature type="domain" description="Adenosine deaminase" evidence="8">
    <location>
        <begin position="9"/>
        <end position="322"/>
    </location>
</feature>
<evidence type="ECO:0000256" key="4">
    <source>
        <dbReference type="ARBA" id="ARBA00022801"/>
    </source>
</evidence>
<dbReference type="EMBL" id="OW152815">
    <property type="protein sequence ID" value="CAH2063630.1"/>
    <property type="molecule type" value="Genomic_DNA"/>
</dbReference>
<sequence>MEEFCRELPKIELHAHLNGSLSRATMLKLQRYHADTGVSDTTNAFFDEFQIGAGDTRNLSDCFQVFSIAHTLTNTPETLGLATTLTLQEFQNDGCCYIELRSTPRNTPHMTKRQYIDTIIGAMQKSSPNLNIISTLIISINRSNGVIEANEISELAIEYHKKFPGIVVGMELSGDPGFGKFEDYINIFEKARHAGLKVTLHCGEIRNPEEILQMLNFKPDRIGHGTCIHPKFGGTDETWEVLCKSGIPVEVCLSSNVNTKSVPDFSSHHFKYLYSANVPVILCTDDKGVFSTSLTQEYNICLDMFTLDKSQIARLALNAAKYTSRVQKALIQSYKISLWQKSRKHSFMPKSMSLTTSVGRNVWTSQEQNWIPGLKPV</sequence>
<evidence type="ECO:0000259" key="8">
    <source>
        <dbReference type="Pfam" id="PF00962"/>
    </source>
</evidence>
<reference evidence="9" key="1">
    <citation type="submission" date="2022-03" db="EMBL/GenBank/DDBJ databases">
        <authorList>
            <person name="Martin H S."/>
        </authorList>
    </citation>
    <scope>NUCLEOTIDE SEQUENCE</scope>
</reference>
<dbReference type="CDD" id="cd00443">
    <property type="entry name" value="ADA_AMPD"/>
    <property type="match status" value="1"/>
</dbReference>
<dbReference type="InterPro" id="IPR006330">
    <property type="entry name" value="Ado/ade_deaminase"/>
</dbReference>
<keyword evidence="5" id="KW-0862">Zinc</keyword>
<evidence type="ECO:0000256" key="2">
    <source>
        <dbReference type="ARBA" id="ARBA00006676"/>
    </source>
</evidence>
<keyword evidence="10" id="KW-1185">Reference proteome</keyword>
<accession>A0ABN8IU47</accession>
<comment type="cofactor">
    <cofactor evidence="1">
        <name>Zn(2+)</name>
        <dbReference type="ChEBI" id="CHEBI:29105"/>
    </cofactor>
</comment>
<dbReference type="InterPro" id="IPR001365">
    <property type="entry name" value="A_deaminase_dom"/>
</dbReference>
<dbReference type="SUPFAM" id="SSF51556">
    <property type="entry name" value="Metallo-dependent hydrolases"/>
    <property type="match status" value="1"/>
</dbReference>
<keyword evidence="6" id="KW-0546">Nucleotide metabolism</keyword>
<keyword evidence="3" id="KW-0479">Metal-binding</keyword>
<comment type="similarity">
    <text evidence="2">Belongs to the metallo-dependent hydrolases superfamily. Adenosine and AMP deaminases family.</text>
</comment>
<evidence type="ECO:0000256" key="5">
    <source>
        <dbReference type="ARBA" id="ARBA00022833"/>
    </source>
</evidence>
<evidence type="ECO:0000313" key="10">
    <source>
        <dbReference type="Proteomes" id="UP000837857"/>
    </source>
</evidence>
<evidence type="ECO:0000256" key="7">
    <source>
        <dbReference type="ARBA" id="ARBA00048787"/>
    </source>
</evidence>
<gene>
    <name evidence="9" type="ORF">IPOD504_LOCUS12606</name>
</gene>
<organism evidence="9 10">
    <name type="scientific">Iphiclides podalirius</name>
    <name type="common">scarce swallowtail</name>
    <dbReference type="NCBI Taxonomy" id="110791"/>
    <lineage>
        <taxon>Eukaryota</taxon>
        <taxon>Metazoa</taxon>
        <taxon>Ecdysozoa</taxon>
        <taxon>Arthropoda</taxon>
        <taxon>Hexapoda</taxon>
        <taxon>Insecta</taxon>
        <taxon>Pterygota</taxon>
        <taxon>Neoptera</taxon>
        <taxon>Endopterygota</taxon>
        <taxon>Lepidoptera</taxon>
        <taxon>Glossata</taxon>
        <taxon>Ditrysia</taxon>
        <taxon>Papilionoidea</taxon>
        <taxon>Papilionidae</taxon>
        <taxon>Papilioninae</taxon>
        <taxon>Iphiclides</taxon>
    </lineage>
</organism>
<dbReference type="Gene3D" id="3.20.20.140">
    <property type="entry name" value="Metal-dependent hydrolases"/>
    <property type="match status" value="1"/>
</dbReference>
<keyword evidence="4" id="KW-0378">Hydrolase</keyword>
<dbReference type="PANTHER" id="PTHR11409">
    <property type="entry name" value="ADENOSINE DEAMINASE"/>
    <property type="match status" value="1"/>
</dbReference>
<evidence type="ECO:0000313" key="9">
    <source>
        <dbReference type="EMBL" id="CAH2063630.1"/>
    </source>
</evidence>
<feature type="non-terminal residue" evidence="9">
    <location>
        <position position="377"/>
    </location>
</feature>
<dbReference type="InterPro" id="IPR032466">
    <property type="entry name" value="Metal_Hydrolase"/>
</dbReference>
<evidence type="ECO:0000256" key="3">
    <source>
        <dbReference type="ARBA" id="ARBA00022723"/>
    </source>
</evidence>
<evidence type="ECO:0000256" key="6">
    <source>
        <dbReference type="ARBA" id="ARBA00023080"/>
    </source>
</evidence>
<proteinExistence type="inferred from homology"/>
<dbReference type="PANTHER" id="PTHR11409:SF42">
    <property type="entry name" value="ADENOSINE DEAMINASE-LIKE PROTEIN"/>
    <property type="match status" value="1"/>
</dbReference>
<dbReference type="Pfam" id="PF00962">
    <property type="entry name" value="A_deaminase"/>
    <property type="match status" value="1"/>
</dbReference>
<evidence type="ECO:0000256" key="1">
    <source>
        <dbReference type="ARBA" id="ARBA00001947"/>
    </source>
</evidence>
<protein>
    <recommendedName>
        <fullName evidence="8">Adenosine deaminase domain-containing protein</fullName>
    </recommendedName>
</protein>